<reference evidence="11 12" key="2">
    <citation type="journal article" date="2008" name="Nature">
        <title>The Phaeodactylum genome reveals the evolutionary history of diatom genomes.</title>
        <authorList>
            <person name="Bowler C."/>
            <person name="Allen A.E."/>
            <person name="Badger J.H."/>
            <person name="Grimwood J."/>
            <person name="Jabbari K."/>
            <person name="Kuo A."/>
            <person name="Maheswari U."/>
            <person name="Martens C."/>
            <person name="Maumus F."/>
            <person name="Otillar R.P."/>
            <person name="Rayko E."/>
            <person name="Salamov A."/>
            <person name="Vandepoele K."/>
            <person name="Beszteri B."/>
            <person name="Gruber A."/>
            <person name="Heijde M."/>
            <person name="Katinka M."/>
            <person name="Mock T."/>
            <person name="Valentin K."/>
            <person name="Verret F."/>
            <person name="Berges J.A."/>
            <person name="Brownlee C."/>
            <person name="Cadoret J.P."/>
            <person name="Chiovitti A."/>
            <person name="Choi C.J."/>
            <person name="Coesel S."/>
            <person name="De Martino A."/>
            <person name="Detter J.C."/>
            <person name="Durkin C."/>
            <person name="Falciatore A."/>
            <person name="Fournet J."/>
            <person name="Haruta M."/>
            <person name="Huysman M.J."/>
            <person name="Jenkins B.D."/>
            <person name="Jiroutova K."/>
            <person name="Jorgensen R.E."/>
            <person name="Joubert Y."/>
            <person name="Kaplan A."/>
            <person name="Kroger N."/>
            <person name="Kroth P.G."/>
            <person name="La Roche J."/>
            <person name="Lindquist E."/>
            <person name="Lommer M."/>
            <person name="Martin-Jezequel V."/>
            <person name="Lopez P.J."/>
            <person name="Lucas S."/>
            <person name="Mangogna M."/>
            <person name="McGinnis K."/>
            <person name="Medlin L.K."/>
            <person name="Montsant A."/>
            <person name="Oudot-Le Secq M.P."/>
            <person name="Napoli C."/>
            <person name="Obornik M."/>
            <person name="Parker M.S."/>
            <person name="Petit J.L."/>
            <person name="Porcel B.M."/>
            <person name="Poulsen N."/>
            <person name="Robison M."/>
            <person name="Rychlewski L."/>
            <person name="Rynearson T.A."/>
            <person name="Schmutz J."/>
            <person name="Shapiro H."/>
            <person name="Siaut M."/>
            <person name="Stanley M."/>
            <person name="Sussman M.R."/>
            <person name="Taylor A.R."/>
            <person name="Vardi A."/>
            <person name="von Dassow P."/>
            <person name="Vyverman W."/>
            <person name="Willis A."/>
            <person name="Wyrwicz L.S."/>
            <person name="Rokhsar D.S."/>
            <person name="Weissenbach J."/>
            <person name="Armbrust E.V."/>
            <person name="Green B.R."/>
            <person name="Van de Peer Y."/>
            <person name="Grigoriev I.V."/>
        </authorList>
    </citation>
    <scope>NUCLEOTIDE SEQUENCE [LARGE SCALE GENOMIC DNA]</scope>
    <source>
        <strain evidence="11 12">CCMP1335</strain>
    </source>
</reference>
<keyword evidence="4" id="KW-0547">Nucleotide-binding</keyword>
<keyword evidence="2" id="KW-0813">Transport</keyword>
<dbReference type="Gene3D" id="3.40.50.300">
    <property type="entry name" value="P-loop containing nucleotide triphosphate hydrolases"/>
    <property type="match status" value="1"/>
</dbReference>
<dbReference type="InterPro" id="IPR013525">
    <property type="entry name" value="ABC2_TM"/>
</dbReference>
<dbReference type="RefSeq" id="XP_002297108.1">
    <property type="nucleotide sequence ID" value="XM_002297072.1"/>
</dbReference>
<dbReference type="InterPro" id="IPR002921">
    <property type="entry name" value="Fungal_lipase-type"/>
</dbReference>
<feature type="transmembrane region" description="Helical" evidence="9">
    <location>
        <begin position="975"/>
        <end position="995"/>
    </location>
</feature>
<evidence type="ECO:0000313" key="11">
    <source>
        <dbReference type="EMBL" id="EED86576.1"/>
    </source>
</evidence>
<dbReference type="Proteomes" id="UP000001449">
    <property type="component" value="Unassembled WGS sequence"/>
</dbReference>
<evidence type="ECO:0000256" key="2">
    <source>
        <dbReference type="ARBA" id="ARBA00022448"/>
    </source>
</evidence>
<protein>
    <recommendedName>
        <fullName evidence="10">ABC transporter domain-containing protein</fullName>
    </recommendedName>
</protein>
<dbReference type="InterPro" id="IPR027417">
    <property type="entry name" value="P-loop_NTPase"/>
</dbReference>
<proteinExistence type="predicted"/>
<dbReference type="KEGG" id="tps:THAPSDRAFT_11307"/>
<dbReference type="AlphaFoldDB" id="B8LDN2"/>
<feature type="region of interest" description="Disordered" evidence="8">
    <location>
        <begin position="491"/>
        <end position="525"/>
    </location>
</feature>
<dbReference type="InterPro" id="IPR050352">
    <property type="entry name" value="ABCG_transporters"/>
</dbReference>
<dbReference type="EMBL" id="DS999420">
    <property type="protein sequence ID" value="EED86576.1"/>
    <property type="molecule type" value="Genomic_DNA"/>
</dbReference>
<dbReference type="GO" id="GO:0042626">
    <property type="term" value="F:ATPase-coupled transmembrane transporter activity"/>
    <property type="evidence" value="ECO:0000318"/>
    <property type="project" value="GO_Central"/>
</dbReference>
<dbReference type="PaxDb" id="35128-Thaps11307"/>
<sequence>MPSSPYFTSCQLEPISQVVDPDSESGATIFWDRSNGSTLPRQLVVACRGSANPKNFGTNLKFKLVPATRLSQNYLPENALVHEGFQDASVGLWKVLGPKLFEILETTMRDEAGGGETTITLSDDIVFTGHSLGAATALLCSVHYNASRNKQQPIPQITSFGGPKLCNGVLARYLRNEALAGCNVVHLVHDKDPVLANNRKLWDSLGFEDVGVELQCDPSSPVLYVDEGDVPKSSLFGSFAWNIIDHCNYLGVFVEYVKANNMILLWNFALCSILVTVGAIDTDEVYHRTHQDVDPDTLPLTSQGGLRWCDLGVSFEPCPLNTSDMQEKYADHGTGFRAREDNFCLDDALWLLHPSSGFVADGSLCGIIGPSGAGKTTFLNALGSTTPKSSGVYLTGSVWYEALLNENNPPKYQRQRLSQKDGDIAMLSQNDHFFDMLTPRETLEFAAYLEDQKQKSKDSTTNTNSTSYIELAEKTLSSLGLLSVADRRIGDRTKMEGGGNDGISIGWGKTKRGRSKVRRSGGLSGGERRRLSVAIELITEPKIFLADEPTTGLDSAQAEKVVKLISRLARERSVPSVCTLHQPKTSIWKTLDSFILLAPGGKMCYAGDRKDATAYFKEIGYECPHDTNPAEYFIDLVTIDTEDQEKANDDIARIDFLHHRFLDSCSRNESSNLDTGAQQYTQEVFAVQSSAERVRIVLVLQSTVHRFRALLRRSWWQNARNLRVNALRLSASVVQAALFAAIFPSVRDDKSLTKSIADRVALLTYGVINMSMMSLMKTLDLFARERKVVTREQMRNSYSSLQYLMAKALAEIPLDTLFGFIFAKVLKSLTGLRTSFARLAKTYCLMTITSVSLGFAIGSLTTSPDTAMSLGVPIMIVYMIVGVINPSGVNPDEAPNALMKTLRRLSPIRWAIEAVVTAEFRGMEFGEKDRSPWGALKDLPKMGGLAFIKDGDEVLANLGLENASYTDMMSSLSKLAGLYLIVSWIGLTFFGPQFIDTAPPSIN</sequence>
<reference evidence="11 12" key="1">
    <citation type="journal article" date="2004" name="Science">
        <title>The genome of the diatom Thalassiosira pseudonana: ecology, evolution, and metabolism.</title>
        <authorList>
            <person name="Armbrust E.V."/>
            <person name="Berges J.A."/>
            <person name="Bowler C."/>
            <person name="Green B.R."/>
            <person name="Martinez D."/>
            <person name="Putnam N.H."/>
            <person name="Zhou S."/>
            <person name="Allen A.E."/>
            <person name="Apt K.E."/>
            <person name="Bechner M."/>
            <person name="Brzezinski M.A."/>
            <person name="Chaal B.K."/>
            <person name="Chiovitti A."/>
            <person name="Davis A.K."/>
            <person name="Demarest M.S."/>
            <person name="Detter J.C."/>
            <person name="Glavina T."/>
            <person name="Goodstein D."/>
            <person name="Hadi M.Z."/>
            <person name="Hellsten U."/>
            <person name="Hildebrand M."/>
            <person name="Jenkins B.D."/>
            <person name="Jurka J."/>
            <person name="Kapitonov V.V."/>
            <person name="Kroger N."/>
            <person name="Lau W.W."/>
            <person name="Lane T.W."/>
            <person name="Larimer F.W."/>
            <person name="Lippmeier J.C."/>
            <person name="Lucas S."/>
            <person name="Medina M."/>
            <person name="Montsant A."/>
            <person name="Obornik M."/>
            <person name="Parker M.S."/>
            <person name="Palenik B."/>
            <person name="Pazour G.J."/>
            <person name="Richardson P.M."/>
            <person name="Rynearson T.A."/>
            <person name="Saito M.A."/>
            <person name="Schwartz D.C."/>
            <person name="Thamatrakoln K."/>
            <person name="Valentin K."/>
            <person name="Vardi A."/>
            <person name="Wilkerson F.P."/>
            <person name="Rokhsar D.S."/>
        </authorList>
    </citation>
    <scope>NUCLEOTIDE SEQUENCE [LARGE SCALE GENOMIC DNA]</scope>
    <source>
        <strain evidence="11 12">CCMP1335</strain>
    </source>
</reference>
<dbReference type="SUPFAM" id="SSF53474">
    <property type="entry name" value="alpha/beta-Hydrolases"/>
    <property type="match status" value="1"/>
</dbReference>
<dbReference type="InterPro" id="IPR017871">
    <property type="entry name" value="ABC_transporter-like_CS"/>
</dbReference>
<dbReference type="PANTHER" id="PTHR48041">
    <property type="entry name" value="ABC TRANSPORTER G FAMILY MEMBER 28"/>
    <property type="match status" value="1"/>
</dbReference>
<dbReference type="HOGENOM" id="CLU_299263_0_0_1"/>
<dbReference type="eggNOG" id="KOG0061">
    <property type="taxonomic scope" value="Eukaryota"/>
</dbReference>
<dbReference type="CDD" id="cd00519">
    <property type="entry name" value="Lipase_3"/>
    <property type="match status" value="1"/>
</dbReference>
<dbReference type="Pfam" id="PF01061">
    <property type="entry name" value="ABC2_membrane"/>
    <property type="match status" value="1"/>
</dbReference>
<evidence type="ECO:0000256" key="8">
    <source>
        <dbReference type="SAM" id="MobiDB-lite"/>
    </source>
</evidence>
<evidence type="ECO:0000256" key="7">
    <source>
        <dbReference type="ARBA" id="ARBA00023136"/>
    </source>
</evidence>
<gene>
    <name evidence="11" type="ORF">THAPSDRAFT_11307</name>
</gene>
<keyword evidence="12" id="KW-1185">Reference proteome</keyword>
<dbReference type="SMART" id="SM00382">
    <property type="entry name" value="AAA"/>
    <property type="match status" value="1"/>
</dbReference>
<dbReference type="Gene3D" id="3.40.50.1820">
    <property type="entry name" value="alpha/beta hydrolase"/>
    <property type="match status" value="1"/>
</dbReference>
<feature type="domain" description="ABC transporter" evidence="10">
    <location>
        <begin position="336"/>
        <end position="625"/>
    </location>
</feature>
<dbReference type="InterPro" id="IPR003593">
    <property type="entry name" value="AAA+_ATPase"/>
</dbReference>
<comment type="subcellular location">
    <subcellularLocation>
        <location evidence="1">Membrane</location>
        <topology evidence="1">Multi-pass membrane protein</topology>
    </subcellularLocation>
</comment>
<dbReference type="Pfam" id="PF19055">
    <property type="entry name" value="ABC2_membrane_7"/>
    <property type="match status" value="1"/>
</dbReference>
<evidence type="ECO:0000259" key="10">
    <source>
        <dbReference type="PROSITE" id="PS50893"/>
    </source>
</evidence>
<evidence type="ECO:0000256" key="6">
    <source>
        <dbReference type="ARBA" id="ARBA00022989"/>
    </source>
</evidence>
<dbReference type="PANTHER" id="PTHR48041:SF139">
    <property type="entry name" value="PROTEIN SCARLET"/>
    <property type="match status" value="1"/>
</dbReference>
<dbReference type="PROSITE" id="PS00211">
    <property type="entry name" value="ABC_TRANSPORTER_1"/>
    <property type="match status" value="1"/>
</dbReference>
<dbReference type="STRING" id="35128.B8LDN2"/>
<evidence type="ECO:0000256" key="4">
    <source>
        <dbReference type="ARBA" id="ARBA00022741"/>
    </source>
</evidence>
<dbReference type="InterPro" id="IPR043926">
    <property type="entry name" value="ABCG_dom"/>
</dbReference>
<accession>B8LDN2</accession>
<keyword evidence="6 9" id="KW-1133">Transmembrane helix</keyword>
<keyword evidence="3 9" id="KW-0812">Transmembrane</keyword>
<dbReference type="SUPFAM" id="SSF52540">
    <property type="entry name" value="P-loop containing nucleoside triphosphate hydrolases"/>
    <property type="match status" value="1"/>
</dbReference>
<dbReference type="InParanoid" id="B8LDN2"/>
<name>B8LDN2_THAPS</name>
<dbReference type="PROSITE" id="PS50893">
    <property type="entry name" value="ABC_TRANSPORTER_2"/>
    <property type="match status" value="1"/>
</dbReference>
<keyword evidence="5" id="KW-0067">ATP-binding</keyword>
<dbReference type="GO" id="GO:0005524">
    <property type="term" value="F:ATP binding"/>
    <property type="evidence" value="ECO:0007669"/>
    <property type="project" value="UniProtKB-KW"/>
</dbReference>
<dbReference type="GO" id="GO:0006629">
    <property type="term" value="P:lipid metabolic process"/>
    <property type="evidence" value="ECO:0007669"/>
    <property type="project" value="InterPro"/>
</dbReference>
<dbReference type="InterPro" id="IPR029058">
    <property type="entry name" value="AB_hydrolase_fold"/>
</dbReference>
<dbReference type="GeneID" id="7451812"/>
<evidence type="ECO:0000256" key="1">
    <source>
        <dbReference type="ARBA" id="ARBA00004141"/>
    </source>
</evidence>
<dbReference type="InterPro" id="IPR003439">
    <property type="entry name" value="ABC_transporter-like_ATP-bd"/>
</dbReference>
<evidence type="ECO:0000256" key="5">
    <source>
        <dbReference type="ARBA" id="ARBA00022840"/>
    </source>
</evidence>
<dbReference type="GO" id="GO:0140359">
    <property type="term" value="F:ABC-type transporter activity"/>
    <property type="evidence" value="ECO:0007669"/>
    <property type="project" value="InterPro"/>
</dbReference>
<evidence type="ECO:0000313" key="12">
    <source>
        <dbReference type="Proteomes" id="UP000001449"/>
    </source>
</evidence>
<dbReference type="Pfam" id="PF00005">
    <property type="entry name" value="ABC_tran"/>
    <property type="match status" value="1"/>
</dbReference>
<feature type="transmembrane region" description="Helical" evidence="9">
    <location>
        <begin position="804"/>
        <end position="823"/>
    </location>
</feature>
<evidence type="ECO:0000256" key="3">
    <source>
        <dbReference type="ARBA" id="ARBA00022692"/>
    </source>
</evidence>
<dbReference type="OMA" id="QACINTS"/>
<feature type="transmembrane region" description="Helical" evidence="9">
    <location>
        <begin position="843"/>
        <end position="861"/>
    </location>
</feature>
<feature type="compositionally biased region" description="Basic residues" evidence="8">
    <location>
        <begin position="509"/>
        <end position="519"/>
    </location>
</feature>
<keyword evidence="7 9" id="KW-0472">Membrane</keyword>
<dbReference type="GO" id="GO:0055085">
    <property type="term" value="P:transmembrane transport"/>
    <property type="evidence" value="ECO:0000318"/>
    <property type="project" value="GO_Central"/>
</dbReference>
<dbReference type="GO" id="GO:0016020">
    <property type="term" value="C:membrane"/>
    <property type="evidence" value="ECO:0000318"/>
    <property type="project" value="GO_Central"/>
</dbReference>
<dbReference type="GO" id="GO:0016887">
    <property type="term" value="F:ATP hydrolysis activity"/>
    <property type="evidence" value="ECO:0007669"/>
    <property type="project" value="InterPro"/>
</dbReference>
<evidence type="ECO:0000256" key="9">
    <source>
        <dbReference type="SAM" id="Phobius"/>
    </source>
</evidence>
<feature type="transmembrane region" description="Helical" evidence="9">
    <location>
        <begin position="867"/>
        <end position="884"/>
    </location>
</feature>
<organism evidence="11 12">
    <name type="scientific">Thalassiosira pseudonana</name>
    <name type="common">Marine diatom</name>
    <name type="synonym">Cyclotella nana</name>
    <dbReference type="NCBI Taxonomy" id="35128"/>
    <lineage>
        <taxon>Eukaryota</taxon>
        <taxon>Sar</taxon>
        <taxon>Stramenopiles</taxon>
        <taxon>Ochrophyta</taxon>
        <taxon>Bacillariophyta</taxon>
        <taxon>Coscinodiscophyceae</taxon>
        <taxon>Thalassiosirophycidae</taxon>
        <taxon>Thalassiosirales</taxon>
        <taxon>Thalassiosiraceae</taxon>
        <taxon>Thalassiosira</taxon>
    </lineage>
</organism>
<dbReference type="Pfam" id="PF01764">
    <property type="entry name" value="Lipase_3"/>
    <property type="match status" value="1"/>
</dbReference>